<evidence type="ECO:0000313" key="1">
    <source>
        <dbReference type="EMBL" id="GBP61657.1"/>
    </source>
</evidence>
<dbReference type="EMBL" id="BGZK01000819">
    <property type="protein sequence ID" value="GBP61657.1"/>
    <property type="molecule type" value="Genomic_DNA"/>
</dbReference>
<sequence>MGRYHLTANSGSARAHRPNQIARTSALHPDRAIGDTSRAHIDGARALAALAQPQRQRPLLSAPSVSTAARLGMARNEFETRGSRAPRGRRRPRARRAAILHPIGNDYTSDPIIIQNFVSQQTPEMLRSYSEVESSQVSHACANRPIPYVRAWISQDPAGSPKTSRYCPAPRACRVIHSINVASTRVDHRTNFFILCVDPSRSQS</sequence>
<dbReference type="Proteomes" id="UP000299102">
    <property type="component" value="Unassembled WGS sequence"/>
</dbReference>
<dbReference type="AlphaFoldDB" id="A0A4C1XHG7"/>
<gene>
    <name evidence="1" type="ORF">EVAR_43594_1</name>
</gene>
<evidence type="ECO:0000313" key="2">
    <source>
        <dbReference type="Proteomes" id="UP000299102"/>
    </source>
</evidence>
<keyword evidence="2" id="KW-1185">Reference proteome</keyword>
<reference evidence="1 2" key="1">
    <citation type="journal article" date="2019" name="Commun. Biol.">
        <title>The bagworm genome reveals a unique fibroin gene that provides high tensile strength.</title>
        <authorList>
            <person name="Kono N."/>
            <person name="Nakamura H."/>
            <person name="Ohtoshi R."/>
            <person name="Tomita M."/>
            <person name="Numata K."/>
            <person name="Arakawa K."/>
        </authorList>
    </citation>
    <scope>NUCLEOTIDE SEQUENCE [LARGE SCALE GENOMIC DNA]</scope>
</reference>
<proteinExistence type="predicted"/>
<accession>A0A4C1XHG7</accession>
<protein>
    <submittedName>
        <fullName evidence="1">Uncharacterized protein</fullName>
    </submittedName>
</protein>
<organism evidence="1 2">
    <name type="scientific">Eumeta variegata</name>
    <name type="common">Bagworm moth</name>
    <name type="synonym">Eumeta japonica</name>
    <dbReference type="NCBI Taxonomy" id="151549"/>
    <lineage>
        <taxon>Eukaryota</taxon>
        <taxon>Metazoa</taxon>
        <taxon>Ecdysozoa</taxon>
        <taxon>Arthropoda</taxon>
        <taxon>Hexapoda</taxon>
        <taxon>Insecta</taxon>
        <taxon>Pterygota</taxon>
        <taxon>Neoptera</taxon>
        <taxon>Endopterygota</taxon>
        <taxon>Lepidoptera</taxon>
        <taxon>Glossata</taxon>
        <taxon>Ditrysia</taxon>
        <taxon>Tineoidea</taxon>
        <taxon>Psychidae</taxon>
        <taxon>Oiketicinae</taxon>
        <taxon>Eumeta</taxon>
    </lineage>
</organism>
<name>A0A4C1XHG7_EUMVA</name>
<comment type="caution">
    <text evidence="1">The sequence shown here is derived from an EMBL/GenBank/DDBJ whole genome shotgun (WGS) entry which is preliminary data.</text>
</comment>